<reference evidence="1 2" key="1">
    <citation type="submission" date="2019-03" db="EMBL/GenBank/DDBJ databases">
        <title>Genomic Encyclopedia of Archaeal and Bacterial Type Strains, Phase II (KMG-II): from individual species to whole genera.</title>
        <authorList>
            <person name="Goeker M."/>
        </authorList>
    </citation>
    <scope>NUCLEOTIDE SEQUENCE [LARGE SCALE GENOMIC DNA]</scope>
    <source>
        <strain evidence="1 2">DSM 28135</strain>
    </source>
</reference>
<dbReference type="SUPFAM" id="SSF53756">
    <property type="entry name" value="UDP-Glycosyltransferase/glycogen phosphorylase"/>
    <property type="match status" value="1"/>
</dbReference>
<name>A0A4R7Q7F1_9FLAO</name>
<dbReference type="AlphaFoldDB" id="A0A4R7Q7F1"/>
<sequence length="389" mass="45801">MFKRLLYISPRDMRKNRSDAVHIMNSCSGFSQLGINVDLITPKVERENYQIEYSEIFNLYNIKPNFNIIELPTKFKEDGANKDSNLKFGLQKFKESAKFAFKNRNPFKYDIVYSKCFISSVPILILKKLGIIKTTFIFEAPYLKNSFLHNFIVNNSDYIVVGSSYLESKLKSDIKLKNKIIKTPRRYYFNENDQSFDKMKLREKFGFLKDYKYILYAGKVAKNSNEINHIIYAAKKLPEFKFVLVGVNKETRAFYESFGITNLILFPFQTIENYEDIIRAADVLVGYYTDNEYNRYYLGPGKTSSYFKSKNPVIYSDLPSLRDRYTDEMVYFLKPDEPDLLVDKIKFIVNSPKLNEKKTALAYDHIVENTYAMSKTKILEEIQRREQEK</sequence>
<accession>A0A4R7Q7F1</accession>
<dbReference type="Proteomes" id="UP000294689">
    <property type="component" value="Unassembled WGS sequence"/>
</dbReference>
<dbReference type="PANTHER" id="PTHR12526">
    <property type="entry name" value="GLYCOSYLTRANSFERASE"/>
    <property type="match status" value="1"/>
</dbReference>
<protein>
    <submittedName>
        <fullName evidence="1">Glycosyltransferase involved in cell wall biosynthesis</fullName>
    </submittedName>
</protein>
<keyword evidence="1" id="KW-0808">Transferase</keyword>
<proteinExistence type="predicted"/>
<dbReference type="PANTHER" id="PTHR12526:SF630">
    <property type="entry name" value="GLYCOSYLTRANSFERASE"/>
    <property type="match status" value="1"/>
</dbReference>
<dbReference type="EMBL" id="SOBW01000007">
    <property type="protein sequence ID" value="TDU42892.1"/>
    <property type="molecule type" value="Genomic_DNA"/>
</dbReference>
<gene>
    <name evidence="1" type="ORF">BXY82_0291</name>
</gene>
<comment type="caution">
    <text evidence="1">The sequence shown here is derived from an EMBL/GenBank/DDBJ whole genome shotgun (WGS) entry which is preliminary data.</text>
</comment>
<dbReference type="Gene3D" id="3.40.50.2000">
    <property type="entry name" value="Glycogen Phosphorylase B"/>
    <property type="match status" value="2"/>
</dbReference>
<evidence type="ECO:0000313" key="1">
    <source>
        <dbReference type="EMBL" id="TDU42892.1"/>
    </source>
</evidence>
<evidence type="ECO:0000313" key="2">
    <source>
        <dbReference type="Proteomes" id="UP000294689"/>
    </source>
</evidence>
<keyword evidence="2" id="KW-1185">Reference proteome</keyword>
<dbReference type="GO" id="GO:0016740">
    <property type="term" value="F:transferase activity"/>
    <property type="evidence" value="ECO:0007669"/>
    <property type="project" value="UniProtKB-KW"/>
</dbReference>
<organism evidence="1 2">
    <name type="scientific">Gelidibacter sediminis</name>
    <dbReference type="NCBI Taxonomy" id="1608710"/>
    <lineage>
        <taxon>Bacteria</taxon>
        <taxon>Pseudomonadati</taxon>
        <taxon>Bacteroidota</taxon>
        <taxon>Flavobacteriia</taxon>
        <taxon>Flavobacteriales</taxon>
        <taxon>Flavobacteriaceae</taxon>
        <taxon>Gelidibacter</taxon>
    </lineage>
</organism>